<reference evidence="10" key="1">
    <citation type="journal article" date="2013" name="Proc. Natl. Acad. Sci. U.S.A.">
        <title>Genome structure and metabolic features in the red seaweed Chondrus crispus shed light on evolution of the Archaeplastida.</title>
        <authorList>
            <person name="Collen J."/>
            <person name="Porcel B."/>
            <person name="Carre W."/>
            <person name="Ball S.G."/>
            <person name="Chaparro C."/>
            <person name="Tonon T."/>
            <person name="Barbeyron T."/>
            <person name="Michel G."/>
            <person name="Noel B."/>
            <person name="Valentin K."/>
            <person name="Elias M."/>
            <person name="Artiguenave F."/>
            <person name="Arun A."/>
            <person name="Aury J.M."/>
            <person name="Barbosa-Neto J.F."/>
            <person name="Bothwell J.H."/>
            <person name="Bouget F.Y."/>
            <person name="Brillet L."/>
            <person name="Cabello-Hurtado F."/>
            <person name="Capella-Gutierrez S."/>
            <person name="Charrier B."/>
            <person name="Cladiere L."/>
            <person name="Cock J.M."/>
            <person name="Coelho S.M."/>
            <person name="Colleoni C."/>
            <person name="Czjzek M."/>
            <person name="Da Silva C."/>
            <person name="Delage L."/>
            <person name="Denoeud F."/>
            <person name="Deschamps P."/>
            <person name="Dittami S.M."/>
            <person name="Gabaldon T."/>
            <person name="Gachon C.M."/>
            <person name="Groisillier A."/>
            <person name="Herve C."/>
            <person name="Jabbari K."/>
            <person name="Katinka M."/>
            <person name="Kloareg B."/>
            <person name="Kowalczyk N."/>
            <person name="Labadie K."/>
            <person name="Leblanc C."/>
            <person name="Lopez P.J."/>
            <person name="McLachlan D.H."/>
            <person name="Meslet-Cladiere L."/>
            <person name="Moustafa A."/>
            <person name="Nehr Z."/>
            <person name="Nyvall Collen P."/>
            <person name="Panaud O."/>
            <person name="Partensky F."/>
            <person name="Poulain J."/>
            <person name="Rensing S.A."/>
            <person name="Rousvoal S."/>
            <person name="Samson G."/>
            <person name="Symeonidi A."/>
            <person name="Weissenbach J."/>
            <person name="Zambounis A."/>
            <person name="Wincker P."/>
            <person name="Boyen C."/>
        </authorList>
    </citation>
    <scope>NUCLEOTIDE SEQUENCE [LARGE SCALE GENOMIC DNA]</scope>
    <source>
        <strain evidence="10">cv. Stackhouse</strain>
    </source>
</reference>
<evidence type="ECO:0000256" key="5">
    <source>
        <dbReference type="ARBA" id="ARBA00022840"/>
    </source>
</evidence>
<dbReference type="InterPro" id="IPR027417">
    <property type="entry name" value="P-loop_NTPase"/>
</dbReference>
<dbReference type="Pfam" id="PF04408">
    <property type="entry name" value="WHD_HA2"/>
    <property type="match status" value="1"/>
</dbReference>
<dbReference type="InterPro" id="IPR002464">
    <property type="entry name" value="DNA/RNA_helicase_DEAH_CS"/>
</dbReference>
<dbReference type="GO" id="GO:0005524">
    <property type="term" value="F:ATP binding"/>
    <property type="evidence" value="ECO:0007669"/>
    <property type="project" value="UniProtKB-KW"/>
</dbReference>
<dbReference type="SMART" id="SM00487">
    <property type="entry name" value="DEXDc"/>
    <property type="match status" value="1"/>
</dbReference>
<evidence type="ECO:0000256" key="2">
    <source>
        <dbReference type="ARBA" id="ARBA00022741"/>
    </source>
</evidence>
<dbReference type="EC" id="3.6.4.13" evidence="1"/>
<dbReference type="AlphaFoldDB" id="R7QJF5"/>
<accession>R7QJF5</accession>
<dbReference type="PROSITE" id="PS51194">
    <property type="entry name" value="HELICASE_CTER"/>
    <property type="match status" value="1"/>
</dbReference>
<keyword evidence="3" id="KW-0378">Hydrolase</keyword>
<dbReference type="OrthoDB" id="10253254at2759"/>
<evidence type="ECO:0000259" key="7">
    <source>
        <dbReference type="PROSITE" id="PS51192"/>
    </source>
</evidence>
<dbReference type="InterPro" id="IPR003593">
    <property type="entry name" value="AAA+_ATPase"/>
</dbReference>
<feature type="domain" description="Helicase ATP-binding" evidence="7">
    <location>
        <begin position="31"/>
        <end position="221"/>
    </location>
</feature>
<dbReference type="STRING" id="2769.R7QJF5"/>
<name>R7QJF5_CHOCR</name>
<evidence type="ECO:0000256" key="1">
    <source>
        <dbReference type="ARBA" id="ARBA00012552"/>
    </source>
</evidence>
<dbReference type="OMA" id="KIAGRTH"/>
<dbReference type="Proteomes" id="UP000012073">
    <property type="component" value="Unassembled WGS sequence"/>
</dbReference>
<dbReference type="PROSITE" id="PS00690">
    <property type="entry name" value="DEAH_ATP_HELICASE"/>
    <property type="match status" value="1"/>
</dbReference>
<dbReference type="GO" id="GO:0003724">
    <property type="term" value="F:RNA helicase activity"/>
    <property type="evidence" value="ECO:0007669"/>
    <property type="project" value="UniProtKB-EC"/>
</dbReference>
<dbReference type="EMBL" id="HG001851">
    <property type="protein sequence ID" value="CDF37591.1"/>
    <property type="molecule type" value="Genomic_DNA"/>
</dbReference>
<dbReference type="Pfam" id="PF00271">
    <property type="entry name" value="Helicase_C"/>
    <property type="match status" value="1"/>
</dbReference>
<keyword evidence="5" id="KW-0067">ATP-binding</keyword>
<keyword evidence="2" id="KW-0547">Nucleotide-binding</keyword>
<keyword evidence="4 9" id="KW-0347">Helicase</keyword>
<dbReference type="GO" id="GO:0045943">
    <property type="term" value="P:positive regulation of transcription by RNA polymerase I"/>
    <property type="evidence" value="ECO:0007669"/>
    <property type="project" value="TreeGrafter"/>
</dbReference>
<dbReference type="PROSITE" id="PS51192">
    <property type="entry name" value="HELICASE_ATP_BIND_1"/>
    <property type="match status" value="1"/>
</dbReference>
<dbReference type="Gene3D" id="3.40.50.300">
    <property type="entry name" value="P-loop containing nucleotide triphosphate hydrolases"/>
    <property type="match status" value="2"/>
</dbReference>
<evidence type="ECO:0000256" key="6">
    <source>
        <dbReference type="ARBA" id="ARBA00047984"/>
    </source>
</evidence>
<evidence type="ECO:0000256" key="4">
    <source>
        <dbReference type="ARBA" id="ARBA00022806"/>
    </source>
</evidence>
<dbReference type="InterPro" id="IPR048333">
    <property type="entry name" value="HA2_WH"/>
</dbReference>
<feature type="domain" description="Helicase C-terminal" evidence="8">
    <location>
        <begin position="248"/>
        <end position="436"/>
    </location>
</feature>
<gene>
    <name evidence="9" type="ORF">CHC_T00010114001</name>
</gene>
<dbReference type="GO" id="GO:0016787">
    <property type="term" value="F:hydrolase activity"/>
    <property type="evidence" value="ECO:0007669"/>
    <property type="project" value="UniProtKB-KW"/>
</dbReference>
<evidence type="ECO:0000259" key="8">
    <source>
        <dbReference type="PROSITE" id="PS51194"/>
    </source>
</evidence>
<dbReference type="SMART" id="SM00490">
    <property type="entry name" value="HELICc"/>
    <property type="match status" value="1"/>
</dbReference>
<protein>
    <recommendedName>
        <fullName evidence="1">RNA helicase</fullName>
        <ecNumber evidence="1">3.6.4.13</ecNumber>
    </recommendedName>
</protein>
<dbReference type="GO" id="GO:0005730">
    <property type="term" value="C:nucleolus"/>
    <property type="evidence" value="ECO:0007669"/>
    <property type="project" value="TreeGrafter"/>
</dbReference>
<proteinExistence type="predicted"/>
<dbReference type="SMART" id="SM00382">
    <property type="entry name" value="AAA"/>
    <property type="match status" value="1"/>
</dbReference>
<sequence length="735" mass="81251">MKRKRSADQFLFRPSEEVKSLPVRQKTNRILSELAGNDVLIVIGETGSGKTTQIPQIIVESDSSASVVVTQPRRVAAITVATRVAEERNVELGMQVGYAVRFADKSRRGLTNIRYVTDGVLLREALAEGSIGLKKRYSHVIIDEVHERAMNTDILLGVIKETLLAESAKNAKPQTGFAAKNEMFARMIRSKLAFKVVIMSATTNADKIAEFFRNKSSLRVSVLKIAGRTHDVQVMYSCSPVPDYIDGSVDTVIQIHSGQPMNGDILVFLPGQEEILSAIAITKERLKRHKSGKSSKEPNRELRVCSLFASLSSDDQLQAIEPLPEELRPGVRKVIFATNIAETSITIPNIVYVVDSGVVKVRKMMQDEGLFADVLAVQPVSKAQADQRKGRAGRTAPGFLFRLYVEKEYNGMEDYPQPEVLRTDASASVLQIVSLCKAFAKSRSATQTEKIKKLKPGAEVTRFPLLDRIPQPFMISAVENLILLGAVDKSLKLTNAGVLMSRLPVPPMLARCLLESLRVGCVESMIGVAAVLSVEGAILMSPTAKRDKAKAAHRRFLSIYGDHLTLLNVLNAFLPLDGAARRKEFCRDHFLNYRTLVSAESIRVQLSHILDLGAMVSWGLSNPLSASLAADIEHAGIEELVRRCLVAGFFRQTAKKSRESGTYIPMGLGSAASDSDELAVRRLDIHPSSSLRALRSRRNPPFVIYDEYVVTTKRYLRTVVSFESAWLSQHCSYFR</sequence>
<dbReference type="InterPro" id="IPR001650">
    <property type="entry name" value="Helicase_C-like"/>
</dbReference>
<dbReference type="GO" id="GO:0003725">
    <property type="term" value="F:double-stranded RNA binding"/>
    <property type="evidence" value="ECO:0007669"/>
    <property type="project" value="TreeGrafter"/>
</dbReference>
<dbReference type="PANTHER" id="PTHR18934:SF118">
    <property type="entry name" value="ATP-DEPENDENT RNA HELICASE DHX33"/>
    <property type="match status" value="1"/>
</dbReference>
<dbReference type="InterPro" id="IPR011709">
    <property type="entry name" value="DEAD-box_helicase_OB_fold"/>
</dbReference>
<dbReference type="RefSeq" id="XP_005717462.1">
    <property type="nucleotide sequence ID" value="XM_005717405.1"/>
</dbReference>
<dbReference type="PANTHER" id="PTHR18934">
    <property type="entry name" value="ATP-DEPENDENT RNA HELICASE"/>
    <property type="match status" value="1"/>
</dbReference>
<dbReference type="KEGG" id="ccp:CHC_T00010114001"/>
<dbReference type="Gramene" id="CDF37591">
    <property type="protein sequence ID" value="CDF37591"/>
    <property type="gene ID" value="CHC_T00010114001"/>
</dbReference>
<dbReference type="InterPro" id="IPR007502">
    <property type="entry name" value="Helicase-assoc_dom"/>
</dbReference>
<dbReference type="Pfam" id="PF21010">
    <property type="entry name" value="HA2_C"/>
    <property type="match status" value="1"/>
</dbReference>
<dbReference type="GeneID" id="17325178"/>
<dbReference type="Gene3D" id="1.20.120.1080">
    <property type="match status" value="1"/>
</dbReference>
<dbReference type="InterPro" id="IPR011545">
    <property type="entry name" value="DEAD/DEAH_box_helicase_dom"/>
</dbReference>
<dbReference type="Pfam" id="PF00270">
    <property type="entry name" value="DEAD"/>
    <property type="match status" value="1"/>
</dbReference>
<comment type="catalytic activity">
    <reaction evidence="6">
        <text>ATP + H2O = ADP + phosphate + H(+)</text>
        <dbReference type="Rhea" id="RHEA:13065"/>
        <dbReference type="ChEBI" id="CHEBI:15377"/>
        <dbReference type="ChEBI" id="CHEBI:15378"/>
        <dbReference type="ChEBI" id="CHEBI:30616"/>
        <dbReference type="ChEBI" id="CHEBI:43474"/>
        <dbReference type="ChEBI" id="CHEBI:456216"/>
        <dbReference type="EC" id="3.6.4.13"/>
    </reaction>
</comment>
<dbReference type="Pfam" id="PF07717">
    <property type="entry name" value="OB_NTP_bind"/>
    <property type="match status" value="1"/>
</dbReference>
<keyword evidence="10" id="KW-1185">Reference proteome</keyword>
<evidence type="ECO:0000313" key="10">
    <source>
        <dbReference type="Proteomes" id="UP000012073"/>
    </source>
</evidence>
<dbReference type="CDD" id="cd17917">
    <property type="entry name" value="DEXHc_RHA-like"/>
    <property type="match status" value="1"/>
</dbReference>
<dbReference type="SUPFAM" id="SSF52540">
    <property type="entry name" value="P-loop containing nucleoside triphosphate hydrolases"/>
    <property type="match status" value="1"/>
</dbReference>
<dbReference type="CDD" id="cd18791">
    <property type="entry name" value="SF2_C_RHA"/>
    <property type="match status" value="1"/>
</dbReference>
<dbReference type="InterPro" id="IPR014001">
    <property type="entry name" value="Helicase_ATP-bd"/>
</dbReference>
<evidence type="ECO:0000256" key="3">
    <source>
        <dbReference type="ARBA" id="ARBA00022801"/>
    </source>
</evidence>
<evidence type="ECO:0000313" key="9">
    <source>
        <dbReference type="EMBL" id="CDF37591.1"/>
    </source>
</evidence>
<organism evidence="9 10">
    <name type="scientific">Chondrus crispus</name>
    <name type="common">Carrageen Irish moss</name>
    <name type="synonym">Polymorpha crispa</name>
    <dbReference type="NCBI Taxonomy" id="2769"/>
    <lineage>
        <taxon>Eukaryota</taxon>
        <taxon>Rhodophyta</taxon>
        <taxon>Florideophyceae</taxon>
        <taxon>Rhodymeniophycidae</taxon>
        <taxon>Gigartinales</taxon>
        <taxon>Gigartinaceae</taxon>
        <taxon>Chondrus</taxon>
    </lineage>
</organism>
<dbReference type="SMART" id="SM00847">
    <property type="entry name" value="HA2"/>
    <property type="match status" value="1"/>
</dbReference>